<evidence type="ECO:0000256" key="2">
    <source>
        <dbReference type="ARBA" id="ARBA00023445"/>
    </source>
</evidence>
<dbReference type="Pfam" id="PF01370">
    <property type="entry name" value="Epimerase"/>
    <property type="match status" value="1"/>
</dbReference>
<reference evidence="5" key="2">
    <citation type="submission" date="2020-08" db="EMBL/GenBank/DDBJ databases">
        <title>Draft Genome Sequence of Cumin Blight Pathogen Alternaria burnsii.</title>
        <authorList>
            <person name="Feng Z."/>
        </authorList>
    </citation>
    <scope>NUCLEOTIDE SEQUENCE</scope>
    <source>
        <strain evidence="5">CBS107.38</strain>
    </source>
</reference>
<dbReference type="GO" id="GO:0016616">
    <property type="term" value="F:oxidoreductase activity, acting on the CH-OH group of donors, NAD or NADP as acceptor"/>
    <property type="evidence" value="ECO:0007669"/>
    <property type="project" value="TreeGrafter"/>
</dbReference>
<dbReference type="PANTHER" id="PTHR10366">
    <property type="entry name" value="NAD DEPENDENT EPIMERASE/DEHYDRATASE"/>
    <property type="match status" value="1"/>
</dbReference>
<comment type="caution">
    <text evidence="5">The sequence shown here is derived from an EMBL/GenBank/DDBJ whole genome shotgun (WGS) entry which is preliminary data.</text>
</comment>
<feature type="compositionally biased region" description="Polar residues" evidence="3">
    <location>
        <begin position="179"/>
        <end position="189"/>
    </location>
</feature>
<feature type="region of interest" description="Disordered" evidence="3">
    <location>
        <begin position="153"/>
        <end position="196"/>
    </location>
</feature>
<evidence type="ECO:0000256" key="1">
    <source>
        <dbReference type="ARBA" id="ARBA00023002"/>
    </source>
</evidence>
<dbReference type="AlphaFoldDB" id="A0A8H7EIC3"/>
<dbReference type="EMBL" id="JAAABM010000001">
    <property type="protein sequence ID" value="KAF7681186.1"/>
    <property type="molecule type" value="Genomic_DNA"/>
</dbReference>
<evidence type="ECO:0000313" key="5">
    <source>
        <dbReference type="EMBL" id="KAF7681186.1"/>
    </source>
</evidence>
<dbReference type="InterPro" id="IPR036291">
    <property type="entry name" value="NAD(P)-bd_dom_sf"/>
</dbReference>
<keyword evidence="6" id="KW-1185">Reference proteome</keyword>
<accession>A0A8H7EIC3</accession>
<dbReference type="PANTHER" id="PTHR10366:SF562">
    <property type="entry name" value="ALDEHYDE REDUCTASE II (AFU_ORTHOLOGUE AFUA_1G11360)"/>
    <property type="match status" value="1"/>
</dbReference>
<dbReference type="Gene3D" id="3.40.50.720">
    <property type="entry name" value="NAD(P)-binding Rossmann-like Domain"/>
    <property type="match status" value="1"/>
</dbReference>
<dbReference type="RefSeq" id="XP_038791065.1">
    <property type="nucleotide sequence ID" value="XM_038925209.1"/>
</dbReference>
<evidence type="ECO:0000259" key="4">
    <source>
        <dbReference type="Pfam" id="PF01370"/>
    </source>
</evidence>
<feature type="domain" description="NAD-dependent epimerase/dehydratase" evidence="4">
    <location>
        <begin position="453"/>
        <end position="637"/>
    </location>
</feature>
<dbReference type="InterPro" id="IPR050425">
    <property type="entry name" value="NAD(P)_dehydrat-like"/>
</dbReference>
<sequence length="781" mass="86545">MTSQLQIDASRSPGYPVAYFLCDGVTDAKTLKTALSLSRTPKLRKARVEDYRRSVRSGHGASTLAFDARNWGEWCGTETVKGVLFEAMCLEEERALIQYVGGTGEVKTETIEVACSSLLGKVGMMKKIRGRIFVPEGDGDTLVGSTRSVMHSARRLEPDETLTVASSGRSAEGSAMEQEPNSGDFSETGSIAVVDGHPTPRISPSIATLHDTDVPHQSLDELALADSDEYLEPLAYEHPADPKIETKDWAATSEVPTTGIDDIKDTRVYQELMEMQEPSRVEAVEGPSEIETPQVRDIKDTKVFKAIMEAKGPQEVEAVEEAQEITETTDIDEPFHMEEIKEIDDIDNGRNIQVESEYQRFLLVEQRRSRAVSMNTFISGTSTAIDDERSVSASATQPWSPSTPWRKEHATAPVRSVLTPVSPSQSMGTATLTPPLDPLDAMPTVVIKPGATIFVTGVNGLIGSHIVDQLLKRGYNVRGAVRQVQKHGYLIEYFNDKYKEAKFELVDVPDMTAEGCYDKVVHGIEGFIHVASPIGGISDAHEAIALATNAGLNALKACAKVPSCKSFVFTSSSLAATFPHPNVEFSIDENTYNDEALKILEKEPGKPGLFVYAAMKTETEKAIMRWMEENQPDFVLNRILPNANFGAVLMPEHQGFPSTIEWAHDAWKGIQSERWTTSVGPQWYIHPVDDALLHISALIHSDVKTERLFGFAEPWSYNKMMDIWRKLYPERKFPNNIEGMGVDRMSLPNARAEEVMSWLKGPGSKWDSLEKGLREMTENWD</sequence>
<dbReference type="SUPFAM" id="SSF51735">
    <property type="entry name" value="NAD(P)-binding Rossmann-fold domains"/>
    <property type="match status" value="1"/>
</dbReference>
<protein>
    <submittedName>
        <fullName evidence="5">Aldehyde reductase ii</fullName>
    </submittedName>
</protein>
<proteinExistence type="inferred from homology"/>
<feature type="region of interest" description="Disordered" evidence="3">
    <location>
        <begin position="388"/>
        <end position="409"/>
    </location>
</feature>
<name>A0A8H7EIC3_9PLEO</name>
<evidence type="ECO:0000256" key="3">
    <source>
        <dbReference type="SAM" id="MobiDB-lite"/>
    </source>
</evidence>
<reference evidence="5" key="1">
    <citation type="submission" date="2020-01" db="EMBL/GenBank/DDBJ databases">
        <authorList>
            <person name="Feng Z.H.Z."/>
        </authorList>
    </citation>
    <scope>NUCLEOTIDE SEQUENCE</scope>
    <source>
        <strain evidence="5">CBS107.38</strain>
    </source>
</reference>
<evidence type="ECO:0000313" key="6">
    <source>
        <dbReference type="Proteomes" id="UP000596902"/>
    </source>
</evidence>
<organism evidence="5 6">
    <name type="scientific">Alternaria burnsii</name>
    <dbReference type="NCBI Taxonomy" id="1187904"/>
    <lineage>
        <taxon>Eukaryota</taxon>
        <taxon>Fungi</taxon>
        <taxon>Dikarya</taxon>
        <taxon>Ascomycota</taxon>
        <taxon>Pezizomycotina</taxon>
        <taxon>Dothideomycetes</taxon>
        <taxon>Pleosporomycetidae</taxon>
        <taxon>Pleosporales</taxon>
        <taxon>Pleosporineae</taxon>
        <taxon>Pleosporaceae</taxon>
        <taxon>Alternaria</taxon>
        <taxon>Alternaria sect. Alternaria</taxon>
    </lineage>
</organism>
<dbReference type="InterPro" id="IPR001509">
    <property type="entry name" value="Epimerase_deHydtase"/>
</dbReference>
<dbReference type="GeneID" id="62198387"/>
<dbReference type="Proteomes" id="UP000596902">
    <property type="component" value="Unassembled WGS sequence"/>
</dbReference>
<feature type="compositionally biased region" description="Polar residues" evidence="3">
    <location>
        <begin position="391"/>
        <end position="403"/>
    </location>
</feature>
<comment type="similarity">
    <text evidence="2">Belongs to the NAD(P)-dependent epimerase/dehydratase family. Dihydroflavonol-4-reductase subfamily.</text>
</comment>
<gene>
    <name evidence="5" type="ORF">GT037_000162</name>
</gene>
<keyword evidence="1" id="KW-0560">Oxidoreductase</keyword>